<accession>A0ABD2LVV8</accession>
<dbReference type="Proteomes" id="UP001620626">
    <property type="component" value="Unassembled WGS sequence"/>
</dbReference>
<gene>
    <name evidence="3" type="ORF">niasHT_003760</name>
</gene>
<feature type="compositionally biased region" description="Basic and acidic residues" evidence="2">
    <location>
        <begin position="619"/>
        <end position="650"/>
    </location>
</feature>
<organism evidence="3 4">
    <name type="scientific">Heterodera trifolii</name>
    <dbReference type="NCBI Taxonomy" id="157864"/>
    <lineage>
        <taxon>Eukaryota</taxon>
        <taxon>Metazoa</taxon>
        <taxon>Ecdysozoa</taxon>
        <taxon>Nematoda</taxon>
        <taxon>Chromadorea</taxon>
        <taxon>Rhabditida</taxon>
        <taxon>Tylenchina</taxon>
        <taxon>Tylenchomorpha</taxon>
        <taxon>Tylenchoidea</taxon>
        <taxon>Heteroderidae</taxon>
        <taxon>Heteroderinae</taxon>
        <taxon>Heterodera</taxon>
    </lineage>
</organism>
<evidence type="ECO:0000313" key="3">
    <source>
        <dbReference type="EMBL" id="KAL3118977.1"/>
    </source>
</evidence>
<feature type="region of interest" description="Disordered" evidence="2">
    <location>
        <begin position="73"/>
        <end position="147"/>
    </location>
</feature>
<dbReference type="AlphaFoldDB" id="A0ABD2LVV8"/>
<feature type="coiled-coil region" evidence="1">
    <location>
        <begin position="177"/>
        <end position="425"/>
    </location>
</feature>
<dbReference type="PANTHER" id="PTHR31432">
    <property type="entry name" value="INTRAFLAGELLAR TRANSPORT PROTEIN 74 HOMOLOG"/>
    <property type="match status" value="1"/>
</dbReference>
<keyword evidence="4" id="KW-1185">Reference proteome</keyword>
<comment type="caution">
    <text evidence="3">The sequence shown here is derived from an EMBL/GenBank/DDBJ whole genome shotgun (WGS) entry which is preliminary data.</text>
</comment>
<evidence type="ECO:0000256" key="2">
    <source>
        <dbReference type="SAM" id="MobiDB-lite"/>
    </source>
</evidence>
<dbReference type="EMBL" id="JBICBT010000258">
    <property type="protein sequence ID" value="KAL3118977.1"/>
    <property type="molecule type" value="Genomic_DNA"/>
</dbReference>
<evidence type="ECO:0000256" key="1">
    <source>
        <dbReference type="SAM" id="Coils"/>
    </source>
</evidence>
<keyword evidence="1" id="KW-0175">Coiled coil</keyword>
<feature type="compositionally biased region" description="Polar residues" evidence="2">
    <location>
        <begin position="126"/>
        <end position="138"/>
    </location>
</feature>
<evidence type="ECO:0000313" key="4">
    <source>
        <dbReference type="Proteomes" id="UP001620626"/>
    </source>
</evidence>
<feature type="compositionally biased region" description="Low complexity" evidence="2">
    <location>
        <begin position="660"/>
        <end position="672"/>
    </location>
</feature>
<proteinExistence type="predicted"/>
<protein>
    <submittedName>
        <fullName evidence="3">Uncharacterized protein</fullName>
    </submittedName>
</protein>
<dbReference type="InterPro" id="IPR029602">
    <property type="entry name" value="IFT74"/>
</dbReference>
<feature type="region of interest" description="Disordered" evidence="2">
    <location>
        <begin position="609"/>
        <end position="678"/>
    </location>
</feature>
<feature type="region of interest" description="Disordered" evidence="2">
    <location>
        <begin position="1"/>
        <end position="46"/>
    </location>
</feature>
<sequence length="678" mass="76402">MDFRSPSSRPPSARPPTRQQQRPETANVRRPKTAGRNSERPPLSQQFQIMANRPKSRIGLTSEAIDDSAVQRPMTGMARGGDGIGTKSPSELAADSLRSASRRGLRSAASRQPNALLRTAGGGKAVNQQQRPITQQGISGADKAVPGSRMASRMGTVMRGRTVVDKSYFIGLLNNQLNALENEVVSLGFELEKAEKGKENLLAYEQRAEEQANELKQLQGTLADYNTIIDRQNTDSNLRALEGEIVEANRTNQEMVDRVEKTFRERKQKEETASELEERIGRIKAENATKMNEMGNELEEEFGRVTSEAEQLADQLAKRQAQLAEIGRRKEQLDMALANSPLKQQTMMLEEQLQELRERRAAIVSELNAEETPEAQRDHFAQRIQRDNEEIAQMQTQLQETKERMAQAQEELQEMQNEFELLAGGKSDKFRELKGREQQMDTFLENFDLSKSQREEHIGAISAQIVRQLQLISLNCRHLELAVANVSGLDESVLAMGSAGVSAAELQQLHLRLQEELISLDQHQTLLSNEFDSMRSKQTQIEAELGKMANLEMVKAEFGAKGRELEAKKGQIEEELLRTETELAVLREQRETAEKRTEKNAQMAKLRQMKQTVDELEEEKAATEEQTKEQMAKYDFESAKQKTLQKRTEFNEMLTNGATNSSSSSSNNNNNSRTKNAK</sequence>
<reference evidence="3 4" key="1">
    <citation type="submission" date="2024-10" db="EMBL/GenBank/DDBJ databases">
        <authorList>
            <person name="Kim D."/>
        </authorList>
    </citation>
    <scope>NUCLEOTIDE SEQUENCE [LARGE SCALE GENOMIC DNA]</scope>
    <source>
        <strain evidence="3">BH-2024</strain>
    </source>
</reference>
<name>A0ABD2LVV8_9BILA</name>
<dbReference type="PANTHER" id="PTHR31432:SF0">
    <property type="entry name" value="INTRAFLAGELLAR TRANSPORT PROTEIN 74 HOMOLOG"/>
    <property type="match status" value="1"/>
</dbReference>